<evidence type="ECO:0008006" key="3">
    <source>
        <dbReference type="Google" id="ProtNLM"/>
    </source>
</evidence>
<sequence>MNLNAALSTWLTDLTGLEAYWLERPATATNAVVYRALSVGIVPGNLAKTNLSEDSYSITVYHTAPDEGQAAANKIMRTLDCYSGELAGYNIELCMFTGGFDQRLNGNSENCYQFNRDFLINHHL</sequence>
<reference evidence="1 2" key="1">
    <citation type="journal article" date="2022" name="Environ. Microbiol. Rep.">
        <title>Eco-phylogenetic analyses reveal divergent evolution of vitamin B12 metabolism in the marine bacterial family 'Psychromonadaceae'.</title>
        <authorList>
            <person name="Jin X."/>
            <person name="Yang Y."/>
            <person name="Cao H."/>
            <person name="Gao B."/>
            <person name="Zhao Z."/>
        </authorList>
    </citation>
    <scope>NUCLEOTIDE SEQUENCE [LARGE SCALE GENOMIC DNA]</scope>
    <source>
        <strain evidence="1 2">MKS20</strain>
    </source>
</reference>
<dbReference type="EMBL" id="JAIMJA010000035">
    <property type="protein sequence ID" value="MCE2597202.1"/>
    <property type="molecule type" value="Genomic_DNA"/>
</dbReference>
<proteinExistence type="predicted"/>
<keyword evidence="2" id="KW-1185">Reference proteome</keyword>
<evidence type="ECO:0000313" key="2">
    <source>
        <dbReference type="Proteomes" id="UP001201273"/>
    </source>
</evidence>
<organism evidence="1 2">
    <name type="scientific">Motilimonas cestriensis</name>
    <dbReference type="NCBI Taxonomy" id="2742685"/>
    <lineage>
        <taxon>Bacteria</taxon>
        <taxon>Pseudomonadati</taxon>
        <taxon>Pseudomonadota</taxon>
        <taxon>Gammaproteobacteria</taxon>
        <taxon>Alteromonadales</taxon>
        <taxon>Alteromonadales genera incertae sedis</taxon>
        <taxon>Motilimonas</taxon>
    </lineage>
</organism>
<name>A0ABS8WDS9_9GAMM</name>
<gene>
    <name evidence="1" type="ORF">K6Y31_20725</name>
</gene>
<dbReference type="Proteomes" id="UP001201273">
    <property type="component" value="Unassembled WGS sequence"/>
</dbReference>
<accession>A0ABS8WDS9</accession>
<evidence type="ECO:0000313" key="1">
    <source>
        <dbReference type="EMBL" id="MCE2597202.1"/>
    </source>
</evidence>
<protein>
    <recommendedName>
        <fullName evidence="3">DUF3168 domain-containing protein</fullName>
    </recommendedName>
</protein>
<comment type="caution">
    <text evidence="1">The sequence shown here is derived from an EMBL/GenBank/DDBJ whole genome shotgun (WGS) entry which is preliminary data.</text>
</comment>
<dbReference type="RefSeq" id="WP_233054952.1">
    <property type="nucleotide sequence ID" value="NZ_JAIMJA010000035.1"/>
</dbReference>